<dbReference type="SMART" id="SM00895">
    <property type="entry name" value="FCD"/>
    <property type="match status" value="1"/>
</dbReference>
<name>A0A934KP91_9BACT</name>
<dbReference type="SMART" id="SM00345">
    <property type="entry name" value="HTH_GNTR"/>
    <property type="match status" value="1"/>
</dbReference>
<dbReference type="PROSITE" id="PS50949">
    <property type="entry name" value="HTH_GNTR"/>
    <property type="match status" value="1"/>
</dbReference>
<dbReference type="CDD" id="cd07377">
    <property type="entry name" value="WHTH_GntR"/>
    <property type="match status" value="1"/>
</dbReference>
<evidence type="ECO:0000256" key="3">
    <source>
        <dbReference type="ARBA" id="ARBA00023163"/>
    </source>
</evidence>
<dbReference type="InterPro" id="IPR011711">
    <property type="entry name" value="GntR_C"/>
</dbReference>
<organism evidence="6 7">
    <name type="scientific">Candidatus Amunia macphersoniae</name>
    <dbReference type="NCBI Taxonomy" id="3127014"/>
    <lineage>
        <taxon>Bacteria</taxon>
        <taxon>Bacillati</taxon>
        <taxon>Candidatus Dormiibacterota</taxon>
        <taxon>Candidatus Dormibacteria</taxon>
        <taxon>Candidatus Aeolococcales</taxon>
        <taxon>Candidatus Aeolococcaceae</taxon>
        <taxon>Candidatus Amunia</taxon>
    </lineage>
</organism>
<reference evidence="6 7" key="1">
    <citation type="submission" date="2020-10" db="EMBL/GenBank/DDBJ databases">
        <title>Ca. Dormibacterota MAGs.</title>
        <authorList>
            <person name="Montgomery K."/>
        </authorList>
    </citation>
    <scope>NUCLEOTIDE SEQUENCE [LARGE SCALE GENOMIC DNA]</scope>
    <source>
        <strain evidence="6">Mitchell_Peninsula_5</strain>
    </source>
</reference>
<keyword evidence="2" id="KW-0238">DNA-binding</keyword>
<dbReference type="Pfam" id="PF07729">
    <property type="entry name" value="FCD"/>
    <property type="match status" value="1"/>
</dbReference>
<keyword evidence="1" id="KW-0805">Transcription regulation</keyword>
<feature type="domain" description="HTH gntR-type" evidence="5">
    <location>
        <begin position="33"/>
        <end position="100"/>
    </location>
</feature>
<comment type="caution">
    <text evidence="6">The sequence shown here is derived from an EMBL/GenBank/DDBJ whole genome shotgun (WGS) entry which is preliminary data.</text>
</comment>
<sequence>MALEPDQESEATHAPGSRGAGEALPIGRLGSRQKLGHEVARYLRDAILSGTFVPGQRLGVTELAAVLGVSTMPVREALVGLAGEGLVSELARHGFHVARFHSADIADVYRVHAFVAGLLAEAAAPLITEAQLQELRVIDAEIAELHAQTADAEYRSDAIEALNYRFHRLINWVSDHDRLRWYLRTASQYVPRHFYARIPGWIERTVDDHGDIIDALAARDGVTARRLIEEHVDGAGALVIANLKQPDA</sequence>
<keyword evidence="3" id="KW-0804">Transcription</keyword>
<dbReference type="PANTHER" id="PTHR43537">
    <property type="entry name" value="TRANSCRIPTIONAL REGULATOR, GNTR FAMILY"/>
    <property type="match status" value="1"/>
</dbReference>
<dbReference type="SUPFAM" id="SSF48008">
    <property type="entry name" value="GntR ligand-binding domain-like"/>
    <property type="match status" value="1"/>
</dbReference>
<dbReference type="Pfam" id="PF00392">
    <property type="entry name" value="GntR"/>
    <property type="match status" value="1"/>
</dbReference>
<evidence type="ECO:0000313" key="6">
    <source>
        <dbReference type="EMBL" id="MBJ7610024.1"/>
    </source>
</evidence>
<dbReference type="InterPro" id="IPR036388">
    <property type="entry name" value="WH-like_DNA-bd_sf"/>
</dbReference>
<accession>A0A934KP91</accession>
<feature type="region of interest" description="Disordered" evidence="4">
    <location>
        <begin position="1"/>
        <end position="24"/>
    </location>
</feature>
<protein>
    <submittedName>
        <fullName evidence="6">GntR family transcriptional regulator</fullName>
    </submittedName>
</protein>
<dbReference type="InterPro" id="IPR036390">
    <property type="entry name" value="WH_DNA-bd_sf"/>
</dbReference>
<dbReference type="PANTHER" id="PTHR43537:SF49">
    <property type="entry name" value="TRANSCRIPTIONAL REGULATORY PROTEIN"/>
    <property type="match status" value="1"/>
</dbReference>
<dbReference type="GO" id="GO:0003700">
    <property type="term" value="F:DNA-binding transcription factor activity"/>
    <property type="evidence" value="ECO:0007669"/>
    <property type="project" value="InterPro"/>
</dbReference>
<evidence type="ECO:0000313" key="7">
    <source>
        <dbReference type="Proteomes" id="UP000614410"/>
    </source>
</evidence>
<evidence type="ECO:0000256" key="4">
    <source>
        <dbReference type="SAM" id="MobiDB-lite"/>
    </source>
</evidence>
<dbReference type="SUPFAM" id="SSF46785">
    <property type="entry name" value="Winged helix' DNA-binding domain"/>
    <property type="match status" value="1"/>
</dbReference>
<dbReference type="EMBL" id="JAEKNN010000054">
    <property type="protein sequence ID" value="MBJ7610024.1"/>
    <property type="molecule type" value="Genomic_DNA"/>
</dbReference>
<evidence type="ECO:0000259" key="5">
    <source>
        <dbReference type="PROSITE" id="PS50949"/>
    </source>
</evidence>
<evidence type="ECO:0000256" key="1">
    <source>
        <dbReference type="ARBA" id="ARBA00023015"/>
    </source>
</evidence>
<dbReference type="GO" id="GO:0003677">
    <property type="term" value="F:DNA binding"/>
    <property type="evidence" value="ECO:0007669"/>
    <property type="project" value="UniProtKB-KW"/>
</dbReference>
<gene>
    <name evidence="6" type="ORF">JF887_11435</name>
</gene>
<dbReference type="AlphaFoldDB" id="A0A934KP91"/>
<evidence type="ECO:0000256" key="2">
    <source>
        <dbReference type="ARBA" id="ARBA00023125"/>
    </source>
</evidence>
<dbReference type="Gene3D" id="1.10.10.10">
    <property type="entry name" value="Winged helix-like DNA-binding domain superfamily/Winged helix DNA-binding domain"/>
    <property type="match status" value="1"/>
</dbReference>
<dbReference type="Proteomes" id="UP000614410">
    <property type="component" value="Unassembled WGS sequence"/>
</dbReference>
<dbReference type="InterPro" id="IPR000524">
    <property type="entry name" value="Tscrpt_reg_HTH_GntR"/>
</dbReference>
<dbReference type="Gene3D" id="1.20.120.530">
    <property type="entry name" value="GntR ligand-binding domain-like"/>
    <property type="match status" value="1"/>
</dbReference>
<dbReference type="InterPro" id="IPR008920">
    <property type="entry name" value="TF_FadR/GntR_C"/>
</dbReference>
<proteinExistence type="predicted"/>